<keyword evidence="2" id="KW-1185">Reference proteome</keyword>
<dbReference type="EMBL" id="FZOC01000005">
    <property type="protein sequence ID" value="SNS05985.1"/>
    <property type="molecule type" value="Genomic_DNA"/>
</dbReference>
<evidence type="ECO:0000313" key="2">
    <source>
        <dbReference type="Proteomes" id="UP000198324"/>
    </source>
</evidence>
<organism evidence="1 2">
    <name type="scientific">Humidesulfovibrio mexicanus</name>
    <dbReference type="NCBI Taxonomy" id="147047"/>
    <lineage>
        <taxon>Bacteria</taxon>
        <taxon>Pseudomonadati</taxon>
        <taxon>Thermodesulfobacteriota</taxon>
        <taxon>Desulfovibrionia</taxon>
        <taxon>Desulfovibrionales</taxon>
        <taxon>Desulfovibrionaceae</taxon>
        <taxon>Humidesulfovibrio</taxon>
    </lineage>
</organism>
<accession>A0A239BDA2</accession>
<gene>
    <name evidence="1" type="ORF">SAMN04488503_2500</name>
</gene>
<dbReference type="AlphaFoldDB" id="A0A239BDA2"/>
<dbReference type="Proteomes" id="UP000198324">
    <property type="component" value="Unassembled WGS sequence"/>
</dbReference>
<dbReference type="RefSeq" id="WP_089274716.1">
    <property type="nucleotide sequence ID" value="NZ_FZOC01000005.1"/>
</dbReference>
<proteinExistence type="predicted"/>
<dbReference type="OrthoDB" id="5405665at2"/>
<sequence>MSKRTPNLAPGMVQLTLPLSSLPSQKLKAGSLRTSETVKEALRQALRSCGLSRETVADELTRLTGENVSIHQINNWTSTAKEDRSIPLEQLAALTIVTGDAGLARAALECSGWSVLAPEQHAYYELGRMTAEDRTRHRKKRDLLERIKA</sequence>
<name>A0A239BDA2_9BACT</name>
<reference evidence="1 2" key="1">
    <citation type="submission" date="2017-06" db="EMBL/GenBank/DDBJ databases">
        <authorList>
            <person name="Kim H.J."/>
            <person name="Triplett B.A."/>
        </authorList>
    </citation>
    <scope>NUCLEOTIDE SEQUENCE [LARGE SCALE GENOMIC DNA]</scope>
    <source>
        <strain evidence="1 2">DSM 13116</strain>
    </source>
</reference>
<evidence type="ECO:0000313" key="1">
    <source>
        <dbReference type="EMBL" id="SNS05985.1"/>
    </source>
</evidence>
<protein>
    <submittedName>
        <fullName evidence="1">Uncharacterized protein</fullName>
    </submittedName>
</protein>